<evidence type="ECO:0000256" key="3">
    <source>
        <dbReference type="ARBA" id="ARBA00022840"/>
    </source>
</evidence>
<protein>
    <submittedName>
        <fullName evidence="6">ATP-grasp domain-containing protein</fullName>
    </submittedName>
</protein>
<keyword evidence="2 4" id="KW-0547">Nucleotide-binding</keyword>
<evidence type="ECO:0000259" key="5">
    <source>
        <dbReference type="PROSITE" id="PS50975"/>
    </source>
</evidence>
<accession>A0A7V8NRB2</accession>
<dbReference type="GO" id="GO:0046872">
    <property type="term" value="F:metal ion binding"/>
    <property type="evidence" value="ECO:0007669"/>
    <property type="project" value="InterPro"/>
</dbReference>
<sequence length="440" mass="48519">MSETASHTAKCVLLFTTKLGYQTRSFEEAARKLGVQLVYVTDRCHQLEDPWGDRAIPAHFEFPEKAAHVVMEKLRGREISGVLALGDRPAAAAAHAARALGILHNHPAAVEACRSKLRMREVFQNAGLPVPWFRRFPIAPIPETSLEGIPFPCVLKPLSLSASQGVMRANSQDEFLAAASRLERLLESAEIRATREPNLDQMIVEGYIPGREVAVEGLLSDGTLRILAIFDKPDPLEGPYFEETIYITPSRLPPSAQNQIEKRAGEATRALGLTHGPIHAEFRLNDEGIWPIEVAARPIGGLCARALRFCPGEGEPPIGLEELLLRHSCRMPGSDAPREWQASGVMMIPVPQSGIVESVSQVESARATHRITDLVITARLHDYIAAWPEGASYLGFLFARGNTAEEVERAIREAHRKLRFSITPRLPVEHPATHRMPAGR</sequence>
<dbReference type="EMBL" id="JACDQQ010001359">
    <property type="protein sequence ID" value="MBA0086109.1"/>
    <property type="molecule type" value="Genomic_DNA"/>
</dbReference>
<reference evidence="6" key="1">
    <citation type="submission" date="2020-06" db="EMBL/GenBank/DDBJ databases">
        <title>Legume-microbial interactions unlock mineral nutrients during tropical forest succession.</title>
        <authorList>
            <person name="Epihov D.Z."/>
        </authorList>
    </citation>
    <scope>NUCLEOTIDE SEQUENCE [LARGE SCALE GENOMIC DNA]</scope>
    <source>
        <strain evidence="6">Pan2503</strain>
    </source>
</reference>
<dbReference type="Pfam" id="PF18603">
    <property type="entry name" value="LAL_C2"/>
    <property type="match status" value="1"/>
</dbReference>
<gene>
    <name evidence="6" type="ORF">HRJ53_14065</name>
</gene>
<dbReference type="AlphaFoldDB" id="A0A7V8NRB2"/>
<dbReference type="InterPro" id="IPR040570">
    <property type="entry name" value="LAL_C2"/>
</dbReference>
<dbReference type="PANTHER" id="PTHR43585:SF2">
    <property type="entry name" value="ATP-GRASP ENZYME FSQD"/>
    <property type="match status" value="1"/>
</dbReference>
<dbReference type="GO" id="GO:0005524">
    <property type="term" value="F:ATP binding"/>
    <property type="evidence" value="ECO:0007669"/>
    <property type="project" value="UniProtKB-UniRule"/>
</dbReference>
<name>A0A7V8NRB2_9BACT</name>
<dbReference type="GO" id="GO:0016874">
    <property type="term" value="F:ligase activity"/>
    <property type="evidence" value="ECO:0007669"/>
    <property type="project" value="UniProtKB-KW"/>
</dbReference>
<feature type="domain" description="ATP-grasp" evidence="5">
    <location>
        <begin position="120"/>
        <end position="329"/>
    </location>
</feature>
<dbReference type="InterPro" id="IPR011761">
    <property type="entry name" value="ATP-grasp"/>
</dbReference>
<evidence type="ECO:0000256" key="2">
    <source>
        <dbReference type="ARBA" id="ARBA00022741"/>
    </source>
</evidence>
<keyword evidence="1" id="KW-0436">Ligase</keyword>
<evidence type="ECO:0000313" key="6">
    <source>
        <dbReference type="EMBL" id="MBA0086109.1"/>
    </source>
</evidence>
<comment type="caution">
    <text evidence="6">The sequence shown here is derived from an EMBL/GenBank/DDBJ whole genome shotgun (WGS) entry which is preliminary data.</text>
</comment>
<proteinExistence type="predicted"/>
<evidence type="ECO:0000256" key="1">
    <source>
        <dbReference type="ARBA" id="ARBA00022598"/>
    </source>
</evidence>
<dbReference type="InterPro" id="IPR052032">
    <property type="entry name" value="ATP-dep_AA_Ligase"/>
</dbReference>
<evidence type="ECO:0000256" key="4">
    <source>
        <dbReference type="PROSITE-ProRule" id="PRU00409"/>
    </source>
</evidence>
<dbReference type="SUPFAM" id="SSF56059">
    <property type="entry name" value="Glutathione synthetase ATP-binding domain-like"/>
    <property type="match status" value="1"/>
</dbReference>
<dbReference type="Pfam" id="PF13535">
    <property type="entry name" value="ATP-grasp_4"/>
    <property type="match status" value="1"/>
</dbReference>
<dbReference type="Gene3D" id="3.30.470.20">
    <property type="entry name" value="ATP-grasp fold, B domain"/>
    <property type="match status" value="1"/>
</dbReference>
<dbReference type="Proteomes" id="UP000567293">
    <property type="component" value="Unassembled WGS sequence"/>
</dbReference>
<dbReference type="PANTHER" id="PTHR43585">
    <property type="entry name" value="FUMIPYRROLE BIOSYNTHESIS PROTEIN C"/>
    <property type="match status" value="1"/>
</dbReference>
<keyword evidence="7" id="KW-1185">Reference proteome</keyword>
<keyword evidence="3 4" id="KW-0067">ATP-binding</keyword>
<evidence type="ECO:0000313" key="7">
    <source>
        <dbReference type="Proteomes" id="UP000567293"/>
    </source>
</evidence>
<dbReference type="Gene3D" id="3.40.50.20">
    <property type="match status" value="1"/>
</dbReference>
<dbReference type="PROSITE" id="PS50975">
    <property type="entry name" value="ATP_GRASP"/>
    <property type="match status" value="1"/>
</dbReference>
<organism evidence="6 7">
    <name type="scientific">Candidatus Acidiferrum panamense</name>
    <dbReference type="NCBI Taxonomy" id="2741543"/>
    <lineage>
        <taxon>Bacteria</taxon>
        <taxon>Pseudomonadati</taxon>
        <taxon>Acidobacteriota</taxon>
        <taxon>Terriglobia</taxon>
        <taxon>Candidatus Acidiferrales</taxon>
        <taxon>Candidatus Acidiferrum</taxon>
    </lineage>
</organism>